<accession>A0A8J4M4K4</accession>
<dbReference type="Pfam" id="PF20765">
    <property type="entry name" value="Phage_tail_terminator_8"/>
    <property type="match status" value="1"/>
</dbReference>
<dbReference type="InterPro" id="IPR049254">
    <property type="entry name" value="Phage_tail_terminator"/>
</dbReference>
<proteinExistence type="predicted"/>
<reference evidence="1" key="1">
    <citation type="submission" date="2021-04" db="EMBL/GenBank/DDBJ databases">
        <title>Draft genome sequence of Xylanibacillus composti strain K13.</title>
        <authorList>
            <person name="Uke A."/>
            <person name="Chhe C."/>
            <person name="Baramee S."/>
            <person name="Kosugi A."/>
        </authorList>
    </citation>
    <scope>NUCLEOTIDE SEQUENCE</scope>
    <source>
        <strain evidence="1">K13</strain>
    </source>
</reference>
<evidence type="ECO:0008006" key="3">
    <source>
        <dbReference type="Google" id="ProtNLM"/>
    </source>
</evidence>
<protein>
    <recommendedName>
        <fullName evidence="3">Phage protein</fullName>
    </recommendedName>
</protein>
<evidence type="ECO:0000313" key="2">
    <source>
        <dbReference type="Proteomes" id="UP000677918"/>
    </source>
</evidence>
<dbReference type="RefSeq" id="WP_213413573.1">
    <property type="nucleotide sequence ID" value="NZ_BOVK01000058.1"/>
</dbReference>
<dbReference type="EMBL" id="BOVK01000058">
    <property type="protein sequence ID" value="GIQ70761.1"/>
    <property type="molecule type" value="Genomic_DNA"/>
</dbReference>
<dbReference type="Proteomes" id="UP000677918">
    <property type="component" value="Unassembled WGS sequence"/>
</dbReference>
<sequence>MVTYNDVRQGVFARLQQKFPEVARYGEEIKQGLKPPCFFVKLFPGQQDREVGRRYIRYHSFDIHYFAMDDRNEAMHAMAEQLYDVMEYIIINGNLTRGRSMRHEIVDRVLHFFVDYDFHVMRSAPDEPLMEELEQKERLK</sequence>
<keyword evidence="2" id="KW-1185">Reference proteome</keyword>
<comment type="caution">
    <text evidence="1">The sequence shown here is derived from an EMBL/GenBank/DDBJ whole genome shotgun (WGS) entry which is preliminary data.</text>
</comment>
<evidence type="ECO:0000313" key="1">
    <source>
        <dbReference type="EMBL" id="GIQ70761.1"/>
    </source>
</evidence>
<gene>
    <name evidence="1" type="ORF">XYCOK13_35850</name>
</gene>
<organism evidence="1 2">
    <name type="scientific">Xylanibacillus composti</name>
    <dbReference type="NCBI Taxonomy" id="1572762"/>
    <lineage>
        <taxon>Bacteria</taxon>
        <taxon>Bacillati</taxon>
        <taxon>Bacillota</taxon>
        <taxon>Bacilli</taxon>
        <taxon>Bacillales</taxon>
        <taxon>Paenibacillaceae</taxon>
        <taxon>Xylanibacillus</taxon>
    </lineage>
</organism>
<name>A0A8J4M4K4_9BACL</name>
<dbReference type="AlphaFoldDB" id="A0A8J4M4K4"/>